<protein>
    <recommendedName>
        <fullName evidence="5">Protein-tyrosine sulfotransferase</fullName>
    </recommendedName>
</protein>
<dbReference type="EMBL" id="CAUYUJ010013102">
    <property type="protein sequence ID" value="CAK0835493.1"/>
    <property type="molecule type" value="Genomic_DNA"/>
</dbReference>
<dbReference type="Gene3D" id="3.40.50.300">
    <property type="entry name" value="P-loop containing nucleotide triphosphate hydrolases"/>
    <property type="match status" value="1"/>
</dbReference>
<evidence type="ECO:0000313" key="3">
    <source>
        <dbReference type="EMBL" id="CAK0835493.1"/>
    </source>
</evidence>
<dbReference type="Proteomes" id="UP001189429">
    <property type="component" value="Unassembled WGS sequence"/>
</dbReference>
<sequence>MALRTCQIPVDIVCGLTVHVVALLACWFALARFSPIPLVRGREFAALRGLQGLPEPRPEPGPEPAPRSGPFFDLAERPKGAQFTVSYGERAVPHDMPANGKANPWWKSVEAWKNGSVTRSKRQKMVFVTGLPHSGTTLMELFLRQFDGELSTLSFAKTDHKHEGRDLIPHKQYPLPEYGGAFGGYGSMCGNEGGKYLQKGLRQNEASSSAVQKQMQVLTWKYWQPHFELSKPGLVEKDPRHLLRMRMWQNMFRDTHDVFPIFTLMHPLESITYASCRPVENTRTRMVRNWLNCHRALLEDLKHLRNYLVVHYEAWFLYPDDTAQAIETYLNLEGRVNMTFDARRLHAHGNAFALKDKYFGRCSNVVRNFSKSEAAKDWPSRLYEDELATYGYDLYNTTTIHKPSAFGLCQLDGVPCP</sequence>
<keyword evidence="2" id="KW-0812">Transmembrane</keyword>
<keyword evidence="2" id="KW-1133">Transmembrane helix</keyword>
<comment type="caution">
    <text evidence="3">The sequence shown here is derived from an EMBL/GenBank/DDBJ whole genome shotgun (WGS) entry which is preliminary data.</text>
</comment>
<accession>A0ABN9ST42</accession>
<evidence type="ECO:0008006" key="5">
    <source>
        <dbReference type="Google" id="ProtNLM"/>
    </source>
</evidence>
<evidence type="ECO:0000313" key="4">
    <source>
        <dbReference type="Proteomes" id="UP001189429"/>
    </source>
</evidence>
<evidence type="ECO:0000256" key="1">
    <source>
        <dbReference type="SAM" id="MobiDB-lite"/>
    </source>
</evidence>
<keyword evidence="4" id="KW-1185">Reference proteome</keyword>
<dbReference type="PROSITE" id="PS51257">
    <property type="entry name" value="PROKAR_LIPOPROTEIN"/>
    <property type="match status" value="1"/>
</dbReference>
<gene>
    <name evidence="3" type="ORF">PCOR1329_LOCUS32367</name>
</gene>
<evidence type="ECO:0000256" key="2">
    <source>
        <dbReference type="SAM" id="Phobius"/>
    </source>
</evidence>
<feature type="region of interest" description="Disordered" evidence="1">
    <location>
        <begin position="51"/>
        <end position="70"/>
    </location>
</feature>
<name>A0ABN9ST42_9DINO</name>
<dbReference type="InterPro" id="IPR027417">
    <property type="entry name" value="P-loop_NTPase"/>
</dbReference>
<keyword evidence="2" id="KW-0472">Membrane</keyword>
<organism evidence="3 4">
    <name type="scientific">Prorocentrum cordatum</name>
    <dbReference type="NCBI Taxonomy" id="2364126"/>
    <lineage>
        <taxon>Eukaryota</taxon>
        <taxon>Sar</taxon>
        <taxon>Alveolata</taxon>
        <taxon>Dinophyceae</taxon>
        <taxon>Prorocentrales</taxon>
        <taxon>Prorocentraceae</taxon>
        <taxon>Prorocentrum</taxon>
    </lineage>
</organism>
<reference evidence="3" key="1">
    <citation type="submission" date="2023-10" db="EMBL/GenBank/DDBJ databases">
        <authorList>
            <person name="Chen Y."/>
            <person name="Shah S."/>
            <person name="Dougan E. K."/>
            <person name="Thang M."/>
            <person name="Chan C."/>
        </authorList>
    </citation>
    <scope>NUCLEOTIDE SEQUENCE [LARGE SCALE GENOMIC DNA]</scope>
</reference>
<proteinExistence type="predicted"/>
<feature type="transmembrane region" description="Helical" evidence="2">
    <location>
        <begin position="12"/>
        <end position="30"/>
    </location>
</feature>
<dbReference type="SUPFAM" id="SSF52540">
    <property type="entry name" value="P-loop containing nucleoside triphosphate hydrolases"/>
    <property type="match status" value="1"/>
</dbReference>